<feature type="compositionally biased region" description="Polar residues" evidence="1">
    <location>
        <begin position="1"/>
        <end position="15"/>
    </location>
</feature>
<dbReference type="AlphaFoldDB" id="A0A2A2ZPI8"/>
<sequence length="106" mass="11926">MPCTRSCQQDTASQLSRRREAARRSVPLHCNCRDPWVCRCAEAPPSDATVDAGRAAAEHLLHAGCVPLLETKVLQALWRRGGDDRAFAERLHQLTGGLIRMRHERR</sequence>
<proteinExistence type="predicted"/>
<name>A0A2A2ZPI8_MYCAV</name>
<protein>
    <submittedName>
        <fullName evidence="2">Uncharacterized protein</fullName>
    </submittedName>
</protein>
<reference evidence="2 3" key="1">
    <citation type="submission" date="2017-08" db="EMBL/GenBank/DDBJ databases">
        <title>Phylogenetic analysis of Mycobacterium avium complex whole genomes.</title>
        <authorList>
            <person name="Caverly L.J."/>
            <person name="Spilker T."/>
            <person name="Lipuma J."/>
        </authorList>
    </citation>
    <scope>NUCLEOTIDE SEQUENCE [LARGE SCALE GENOMIC DNA]</scope>
    <source>
        <strain evidence="2 3">FLAC0165</strain>
    </source>
</reference>
<accession>A0A2A2ZPI8</accession>
<organism evidence="2 3">
    <name type="scientific">Mycobacterium avium</name>
    <dbReference type="NCBI Taxonomy" id="1764"/>
    <lineage>
        <taxon>Bacteria</taxon>
        <taxon>Bacillati</taxon>
        <taxon>Actinomycetota</taxon>
        <taxon>Actinomycetes</taxon>
        <taxon>Mycobacteriales</taxon>
        <taxon>Mycobacteriaceae</taxon>
        <taxon>Mycobacterium</taxon>
        <taxon>Mycobacterium avium complex (MAC)</taxon>
    </lineage>
</organism>
<evidence type="ECO:0000313" key="2">
    <source>
        <dbReference type="EMBL" id="PBA28348.1"/>
    </source>
</evidence>
<feature type="region of interest" description="Disordered" evidence="1">
    <location>
        <begin position="1"/>
        <end position="20"/>
    </location>
</feature>
<dbReference type="EMBL" id="NSFD01000002">
    <property type="protein sequence ID" value="PBA28348.1"/>
    <property type="molecule type" value="Genomic_DNA"/>
</dbReference>
<evidence type="ECO:0000313" key="3">
    <source>
        <dbReference type="Proteomes" id="UP000217768"/>
    </source>
</evidence>
<gene>
    <name evidence="2" type="ORF">CKJ66_01500</name>
</gene>
<evidence type="ECO:0000256" key="1">
    <source>
        <dbReference type="SAM" id="MobiDB-lite"/>
    </source>
</evidence>
<dbReference type="Proteomes" id="UP000217768">
    <property type="component" value="Unassembled WGS sequence"/>
</dbReference>
<comment type="caution">
    <text evidence="2">The sequence shown here is derived from an EMBL/GenBank/DDBJ whole genome shotgun (WGS) entry which is preliminary data.</text>
</comment>